<dbReference type="SUPFAM" id="SSF51215">
    <property type="entry name" value="Regulatory protein AraC"/>
    <property type="match status" value="1"/>
</dbReference>
<keyword evidence="3" id="KW-0804">Transcription</keyword>
<gene>
    <name evidence="5" type="ORF">D5281_11785</name>
</gene>
<evidence type="ECO:0000313" key="5">
    <source>
        <dbReference type="EMBL" id="NBJ93255.1"/>
    </source>
</evidence>
<comment type="caution">
    <text evidence="5">The sequence shown here is derived from an EMBL/GenBank/DDBJ whole genome shotgun (WGS) entry which is preliminary data.</text>
</comment>
<dbReference type="InterPro" id="IPR037923">
    <property type="entry name" value="HTH-like"/>
</dbReference>
<dbReference type="PANTHER" id="PTHR43280:SF2">
    <property type="entry name" value="HTH-TYPE TRANSCRIPTIONAL REGULATOR EXSA"/>
    <property type="match status" value="1"/>
</dbReference>
<evidence type="ECO:0000256" key="2">
    <source>
        <dbReference type="ARBA" id="ARBA00023125"/>
    </source>
</evidence>
<dbReference type="Pfam" id="PF12833">
    <property type="entry name" value="HTH_18"/>
    <property type="match status" value="1"/>
</dbReference>
<dbReference type="GO" id="GO:0043565">
    <property type="term" value="F:sequence-specific DNA binding"/>
    <property type="evidence" value="ECO:0007669"/>
    <property type="project" value="InterPro"/>
</dbReference>
<dbReference type="PANTHER" id="PTHR43280">
    <property type="entry name" value="ARAC-FAMILY TRANSCRIPTIONAL REGULATOR"/>
    <property type="match status" value="1"/>
</dbReference>
<dbReference type="InterPro" id="IPR003313">
    <property type="entry name" value="AraC-bd"/>
</dbReference>
<dbReference type="InterPro" id="IPR014710">
    <property type="entry name" value="RmlC-like_jellyroll"/>
</dbReference>
<dbReference type="SUPFAM" id="SSF46689">
    <property type="entry name" value="Homeodomain-like"/>
    <property type="match status" value="1"/>
</dbReference>
<dbReference type="SMART" id="SM00342">
    <property type="entry name" value="HTH_ARAC"/>
    <property type="match status" value="1"/>
</dbReference>
<dbReference type="GO" id="GO:0003700">
    <property type="term" value="F:DNA-binding transcription factor activity"/>
    <property type="evidence" value="ECO:0007669"/>
    <property type="project" value="InterPro"/>
</dbReference>
<dbReference type="Proteomes" id="UP001154420">
    <property type="component" value="Unassembled WGS sequence"/>
</dbReference>
<proteinExistence type="predicted"/>
<dbReference type="Gene3D" id="1.10.10.60">
    <property type="entry name" value="Homeodomain-like"/>
    <property type="match status" value="2"/>
</dbReference>
<dbReference type="AlphaFoldDB" id="A0A9X5BFZ2"/>
<dbReference type="Pfam" id="PF02311">
    <property type="entry name" value="AraC_binding"/>
    <property type="match status" value="1"/>
</dbReference>
<evidence type="ECO:0000313" key="6">
    <source>
        <dbReference type="Proteomes" id="UP001154420"/>
    </source>
</evidence>
<dbReference type="InterPro" id="IPR009057">
    <property type="entry name" value="Homeodomain-like_sf"/>
</dbReference>
<dbReference type="InterPro" id="IPR018060">
    <property type="entry name" value="HTH_AraC"/>
</dbReference>
<keyword evidence="2" id="KW-0238">DNA-binding</keyword>
<dbReference type="EMBL" id="QZDT01000017">
    <property type="protein sequence ID" value="NBJ93255.1"/>
    <property type="molecule type" value="Genomic_DNA"/>
</dbReference>
<keyword evidence="6" id="KW-1185">Reference proteome</keyword>
<dbReference type="Gene3D" id="2.60.120.10">
    <property type="entry name" value="Jelly Rolls"/>
    <property type="match status" value="1"/>
</dbReference>
<sequence>MELQDDNIIKLFQETLLHTTGKRGMLMALYSLGTSHASLKHCELHSHDSWEIVLNVKGTGTALIGGKNYAFCPGTIMCIPPGLTHMKTSEHGFYDIYFHTDTIFFAMISSSHSKPFPLILQDDAEQSFQALLSIMLRLHYQRPGHEAVILSLHNAALQLLNLWASRDLADPVIEYIQTRLISAFTDPEINITSILLESGYSKDYIRRKFCRELGVTPNAYVTNLRINYAKQLLSQKKVLKLTIADVSGMCGYYDAGYFSRLFRRQTGISPQNYPPNDNSLLERL</sequence>
<dbReference type="PROSITE" id="PS01124">
    <property type="entry name" value="HTH_ARAC_FAMILY_2"/>
    <property type="match status" value="1"/>
</dbReference>
<keyword evidence="1" id="KW-0805">Transcription regulation</keyword>
<protein>
    <submittedName>
        <fullName evidence="5">AraC family transcriptional regulator</fullName>
    </submittedName>
</protein>
<reference evidence="5" key="1">
    <citation type="submission" date="2018-09" db="EMBL/GenBank/DDBJ databases">
        <title>Murine metabolic-syndrome-specific gut microbial biobank.</title>
        <authorList>
            <person name="Liu C."/>
        </authorList>
    </citation>
    <scope>NUCLEOTIDE SEQUENCE</scope>
    <source>
        <strain evidence="5">D42-62</strain>
    </source>
</reference>
<accession>A0A9X5BFZ2</accession>
<evidence type="ECO:0000259" key="4">
    <source>
        <dbReference type="PROSITE" id="PS01124"/>
    </source>
</evidence>
<feature type="domain" description="HTH araC/xylS-type" evidence="4">
    <location>
        <begin position="170"/>
        <end position="276"/>
    </location>
</feature>
<name>A0A9X5BFZ2_9FIRM</name>
<organism evidence="5 6">
    <name type="scientific">Parablautia muri</name>
    <dbReference type="NCBI Taxonomy" id="2320879"/>
    <lineage>
        <taxon>Bacteria</taxon>
        <taxon>Bacillati</taxon>
        <taxon>Bacillota</taxon>
        <taxon>Clostridia</taxon>
        <taxon>Lachnospirales</taxon>
        <taxon>Lachnospiraceae</taxon>
        <taxon>Parablautia</taxon>
    </lineage>
</organism>
<evidence type="ECO:0000256" key="3">
    <source>
        <dbReference type="ARBA" id="ARBA00023163"/>
    </source>
</evidence>
<evidence type="ECO:0000256" key="1">
    <source>
        <dbReference type="ARBA" id="ARBA00023015"/>
    </source>
</evidence>